<reference evidence="2" key="1">
    <citation type="submission" date="2023-07" db="EMBL/GenBank/DDBJ databases">
        <title>Yangia mangrovi SAOS 153D genome.</title>
        <authorList>
            <person name="Verma A."/>
            <person name="Pal Y."/>
            <person name="Sundharam S."/>
            <person name="Bisht B."/>
            <person name="Srinivasan K."/>
        </authorList>
    </citation>
    <scope>NUCLEOTIDE SEQUENCE [LARGE SCALE GENOMIC DNA]</scope>
    <source>
        <strain evidence="2">SAOS 153D</strain>
    </source>
</reference>
<dbReference type="Proteomes" id="UP000217448">
    <property type="component" value="Unassembled WGS sequence"/>
</dbReference>
<accession>A0ABT2KQH4</accession>
<dbReference type="Pfam" id="PF08282">
    <property type="entry name" value="Hydrolase_3"/>
    <property type="match status" value="1"/>
</dbReference>
<comment type="caution">
    <text evidence="1">The sequence shown here is derived from an EMBL/GenBank/DDBJ whole genome shotgun (WGS) entry which is preliminary data.</text>
</comment>
<dbReference type="SUPFAM" id="SSF56784">
    <property type="entry name" value="HAD-like"/>
    <property type="match status" value="1"/>
</dbReference>
<dbReference type="Gene3D" id="3.40.50.1000">
    <property type="entry name" value="HAD superfamily/HAD-like"/>
    <property type="match status" value="1"/>
</dbReference>
<organism evidence="1 2">
    <name type="scientific">Alloyangia mangrovi</name>
    <dbReference type="NCBI Taxonomy" id="1779329"/>
    <lineage>
        <taxon>Bacteria</taxon>
        <taxon>Pseudomonadati</taxon>
        <taxon>Pseudomonadota</taxon>
        <taxon>Alphaproteobacteria</taxon>
        <taxon>Rhodobacterales</taxon>
        <taxon>Roseobacteraceae</taxon>
        <taxon>Alloyangia</taxon>
    </lineage>
</organism>
<dbReference type="NCBIfam" id="TIGR01484">
    <property type="entry name" value="HAD-SF-IIB"/>
    <property type="match status" value="1"/>
</dbReference>
<gene>
    <name evidence="1" type="ORF">CLG85_015375</name>
</gene>
<sequence>MSIERLNLLSDTHLLRQPAAVLCDVDRTLLRHDHSLPEDVATAARDLPFPLILASARSPIGLHHVHDRTGAEDLAVCFNGAWIGNPQTRQPLYALPLPRDAAEFAFSLILELGGAPAWFGIDHAVALTTQADCVGQRIKVTGGPLRLVDHASEISGTPFKLLATVDPDRIAEISAALGRTLRDVAYVAQSGPGLIEIVHPEVSKGVALYKVAEILGVPPERLAAAGDSSNDIEMLRAAGLSIVPDNASREVKKFADVVVPHCDEGGIAHGFRWLATLPE</sequence>
<dbReference type="InterPro" id="IPR023214">
    <property type="entry name" value="HAD_sf"/>
</dbReference>
<dbReference type="RefSeq" id="WP_260349554.1">
    <property type="nucleotide sequence ID" value="NZ_NTHN02000028.1"/>
</dbReference>
<dbReference type="EMBL" id="NTHN02000028">
    <property type="protein sequence ID" value="MCT4371622.1"/>
    <property type="molecule type" value="Genomic_DNA"/>
</dbReference>
<dbReference type="GO" id="GO:0016787">
    <property type="term" value="F:hydrolase activity"/>
    <property type="evidence" value="ECO:0007669"/>
    <property type="project" value="UniProtKB-KW"/>
</dbReference>
<name>A0ABT2KQH4_9RHOB</name>
<evidence type="ECO:0000313" key="1">
    <source>
        <dbReference type="EMBL" id="MCT4371622.1"/>
    </source>
</evidence>
<dbReference type="InterPro" id="IPR006379">
    <property type="entry name" value="HAD-SF_hydro_IIB"/>
</dbReference>
<proteinExistence type="predicted"/>
<keyword evidence="2" id="KW-1185">Reference proteome</keyword>
<dbReference type="Gene3D" id="3.30.1240.10">
    <property type="match status" value="1"/>
</dbReference>
<keyword evidence="1" id="KW-0378">Hydrolase</keyword>
<evidence type="ECO:0000313" key="2">
    <source>
        <dbReference type="Proteomes" id="UP000217448"/>
    </source>
</evidence>
<dbReference type="InterPro" id="IPR036412">
    <property type="entry name" value="HAD-like_sf"/>
</dbReference>
<protein>
    <submittedName>
        <fullName evidence="1">HAD family hydrolase</fullName>
    </submittedName>
</protein>
<dbReference type="PANTHER" id="PTHR10000">
    <property type="entry name" value="PHOSPHOSERINE PHOSPHATASE"/>
    <property type="match status" value="1"/>
</dbReference>
<dbReference type="PANTHER" id="PTHR10000:SF8">
    <property type="entry name" value="HAD SUPERFAMILY HYDROLASE-LIKE, TYPE 3"/>
    <property type="match status" value="1"/>
</dbReference>